<feature type="domain" description="EDRF1 N-terminal" evidence="3">
    <location>
        <begin position="239"/>
        <end position="502"/>
    </location>
</feature>
<dbReference type="Proteomes" id="UP001652621">
    <property type="component" value="Unplaced"/>
</dbReference>
<name>A0A1I8MMA4_MUSDO</name>
<dbReference type="GeneID" id="101888665"/>
<feature type="region of interest" description="Disordered" evidence="1">
    <location>
        <begin position="864"/>
        <end position="893"/>
    </location>
</feature>
<dbReference type="RefSeq" id="XP_005187958.1">
    <property type="nucleotide sequence ID" value="XM_005187901.3"/>
</dbReference>
<evidence type="ECO:0000256" key="1">
    <source>
        <dbReference type="SAM" id="MobiDB-lite"/>
    </source>
</evidence>
<dbReference type="KEGG" id="mde:101888665"/>
<feature type="region of interest" description="Disordered" evidence="1">
    <location>
        <begin position="590"/>
        <end position="649"/>
    </location>
</feature>
<organism evidence="4">
    <name type="scientific">Musca domestica</name>
    <name type="common">House fly</name>
    <dbReference type="NCBI Taxonomy" id="7370"/>
    <lineage>
        <taxon>Eukaryota</taxon>
        <taxon>Metazoa</taxon>
        <taxon>Ecdysozoa</taxon>
        <taxon>Arthropoda</taxon>
        <taxon>Hexapoda</taxon>
        <taxon>Insecta</taxon>
        <taxon>Pterygota</taxon>
        <taxon>Neoptera</taxon>
        <taxon>Endopterygota</taxon>
        <taxon>Diptera</taxon>
        <taxon>Brachycera</taxon>
        <taxon>Muscomorpha</taxon>
        <taxon>Muscoidea</taxon>
        <taxon>Muscidae</taxon>
        <taxon>Musca</taxon>
    </lineage>
</organism>
<dbReference type="OrthoDB" id="419432at2759"/>
<dbReference type="STRING" id="7370.A0A1I8MMA4"/>
<feature type="compositionally biased region" description="Basic and acidic residues" evidence="1">
    <location>
        <begin position="864"/>
        <end position="878"/>
    </location>
</feature>
<dbReference type="GO" id="GO:0045893">
    <property type="term" value="P:positive regulation of DNA-templated transcription"/>
    <property type="evidence" value="ECO:0007669"/>
    <property type="project" value="TreeGrafter"/>
</dbReference>
<dbReference type="InterPro" id="IPR056583">
    <property type="entry name" value="EDRF1_TPR"/>
</dbReference>
<dbReference type="Pfam" id="PF23788">
    <property type="entry name" value="EDRF1_N"/>
    <property type="match status" value="2"/>
</dbReference>
<sequence>MESESADEIELCQNVEPHEVEETVKSKAVVKFSQIQAPVKFNRLECNTNLNLPPSNWLTSADNNYGLQQALYHNPGFASFRMAHMFPDCVGEVDVVADAENIKKLLKLPYASKGAVSMTVHKVGNTLLLDEFDIQKYLLRKADDDWNWLRTFIMEQILAYDDGGHSVCLKDKSREAIQTKNLLSKFLYYSLKQSPNCDVNEKLAGENKEQRKALPITGPLLPEPKVEENVPDPNSSHVFQRNVVWTFEDIRMLIGTDMPIFGGPNRPCISLRLRDMAKPINVLTGIDYWLDNLMCNVPEVVMCYHLDGIVQKYEIIKTEDLPYLEDSQFSPQLVKNVAQNILSFLKANATKEGHTYWLFKGRNDDVVKLYDLTTLCKNQSSSEDEECDETQGNPFTVPVAMLLYTVARNMKNRNASISPKTAGNIRALLDNCIQLLDKEKYPQIVTSSHYILSDLHVPAGIDPKDPKFDVCDADSDTQSVYEEDDEEEEDEEDFFYDNKDNARDLSKDHNVAVQNICDTLKDFTFDSRQPKSNKQRPSPLIATVEERCCISLQHINQGLSCLQFFNKNEETFIKQSEARAKDEEKARILHEEQNPNMAKPFKPIPLPYETLKSPSKSPETQQDTVASEQSLAESRGKKSKLKKSQSRDLKPVLTAAQTANDSHAIPPQQIAVSFNSQQFGSWNIHLKLLLLEKACLTYATLAEYQYVEQKYGLSLRYIYMACKCQHVVLKYVSSMVSQKRCLLGRAGDCFFQMAKNWENIGQNIKDFHKTDVSEKYIEMELEKELETDECSELIIPQENIELLMVSSCACYENALELVTNATAKTTVDEEARHELLRRLGNVRNELGVKYMFWSQEQYTKHLQDNSEEMKANEPDEGKSQNNENDNDAEEKTNTTAEPLYLKLAMKSYDCLIRGIKAFALVEDNVNMAFLYCNMGRFMRFRAHLITNENIDVIQQQKRFYNEAFSFYEKAQDVLGSRKSNAELWDLVNWELSTATFTLAKQLQDCSSADETCRGDLEKEVLDLLQKSLKLCDVEHPGARQVVYTYRSGLIHQRIASFHHIQLRNNYSDSTTLPKTIIQLCKYHYEKAASILDSLREAPDYLVIQLERISLQEFLAENSLNNTQKIKHLQQLLDICLNSKPLFEYALSNWNSSADNPSTVGGNSASASASGGGSGGVGSETEFRKHILLFESRLQNALKTLIKLLLNTKDPKQKADLYKKMYMETLNIRKITGVQNEQTTTVMVLAQQFANLLERLTQLERIHANSLNNNNNNSGNSNNNGTHNAN</sequence>
<accession>A0A1I8MMA4</accession>
<gene>
    <name evidence="4" type="primary">101888665</name>
    <name evidence="6" type="synonym">LOC101888665</name>
</gene>
<proteinExistence type="predicted"/>
<dbReference type="PANTHER" id="PTHR15000">
    <property type="entry name" value="ERYTHROID DIFFERENTIATION-RELATED FACTOR 1"/>
    <property type="match status" value="1"/>
</dbReference>
<dbReference type="InterPro" id="IPR056582">
    <property type="entry name" value="EDRF1_N"/>
</dbReference>
<feature type="compositionally biased region" description="Polar residues" evidence="1">
    <location>
        <begin position="612"/>
        <end position="632"/>
    </location>
</feature>
<protein>
    <submittedName>
        <fullName evidence="6">Erythroid differentiation-related factor 1</fullName>
    </submittedName>
</protein>
<dbReference type="eggNOG" id="ENOG502QTNC">
    <property type="taxonomic scope" value="Eukaryota"/>
</dbReference>
<reference evidence="6" key="2">
    <citation type="submission" date="2025-04" db="UniProtKB">
        <authorList>
            <consortium name="RefSeq"/>
        </authorList>
    </citation>
    <scope>IDENTIFICATION</scope>
    <source>
        <strain evidence="6">Aabys</strain>
    </source>
</reference>
<dbReference type="PANTHER" id="PTHR15000:SF1">
    <property type="entry name" value="ERYTHROID DIFFERENTIATION-RELATED FACTOR 1"/>
    <property type="match status" value="1"/>
</dbReference>
<dbReference type="VEuPathDB" id="VectorBase:MDOMA2_009050"/>
<evidence type="ECO:0000259" key="2">
    <source>
        <dbReference type="Pfam" id="PF23723"/>
    </source>
</evidence>
<evidence type="ECO:0000259" key="3">
    <source>
        <dbReference type="Pfam" id="PF23788"/>
    </source>
</evidence>
<feature type="region of interest" description="Disordered" evidence="1">
    <location>
        <begin position="1156"/>
        <end position="1176"/>
    </location>
</feature>
<evidence type="ECO:0000313" key="4">
    <source>
        <dbReference type="EnsemblMetazoa" id="MDOA006439-PA"/>
    </source>
</evidence>
<dbReference type="EnsemblMetazoa" id="MDOA006439-RA">
    <property type="protein sequence ID" value="MDOA006439-PA"/>
    <property type="gene ID" value="MDOA006439"/>
</dbReference>
<feature type="domain" description="EDRF1 N-terminal" evidence="3">
    <location>
        <begin position="24"/>
        <end position="196"/>
    </location>
</feature>
<evidence type="ECO:0000313" key="6">
    <source>
        <dbReference type="RefSeq" id="XP_005187958.1"/>
    </source>
</evidence>
<keyword evidence="5" id="KW-1185">Reference proteome</keyword>
<feature type="region of interest" description="Disordered" evidence="1">
    <location>
        <begin position="1265"/>
        <end position="1285"/>
    </location>
</feature>
<evidence type="ECO:0000313" key="5">
    <source>
        <dbReference type="Proteomes" id="UP001652621"/>
    </source>
</evidence>
<dbReference type="Pfam" id="PF23723">
    <property type="entry name" value="TPR_EDRF1"/>
    <property type="match status" value="1"/>
</dbReference>
<feature type="domain" description="EDRF1 TPR repeats region" evidence="2">
    <location>
        <begin position="835"/>
        <end position="1243"/>
    </location>
</feature>
<reference evidence="4" key="1">
    <citation type="submission" date="2020-05" db="UniProtKB">
        <authorList>
            <consortium name="EnsemblMetazoa"/>
        </authorList>
    </citation>
    <scope>IDENTIFICATION</scope>
    <source>
        <strain evidence="4">Aabys</strain>
    </source>
</reference>
<feature type="compositionally biased region" description="Low complexity" evidence="1">
    <location>
        <begin position="1159"/>
        <end position="1168"/>
    </location>
</feature>
<dbReference type="VEuPathDB" id="VectorBase:MDOA006439"/>